<feature type="compositionally biased region" description="Basic and acidic residues" evidence="2">
    <location>
        <begin position="55"/>
        <end position="73"/>
    </location>
</feature>
<sequence length="200" mass="24463">MIENLKAKILLEEEDKGEEYDDKINEEIEIKEDIDQQSEEIIEETLEENTEEQVELNKKKRNDEENHENERERVKRKKIKLKGFKRILGELRNKTYEIEIEEENDKERLSERVLSIERKTIKYCYEIRKDVTNEVQRIKEQEKRKIKERKKKNGVTVEDISKEMKIEENKMKRIIKSMITDFEKLKNEEIDKIIEEFNEE</sequence>
<organism evidence="3 4">
    <name type="scientific">Glomus cerebriforme</name>
    <dbReference type="NCBI Taxonomy" id="658196"/>
    <lineage>
        <taxon>Eukaryota</taxon>
        <taxon>Fungi</taxon>
        <taxon>Fungi incertae sedis</taxon>
        <taxon>Mucoromycota</taxon>
        <taxon>Glomeromycotina</taxon>
        <taxon>Glomeromycetes</taxon>
        <taxon>Glomerales</taxon>
        <taxon>Glomeraceae</taxon>
        <taxon>Glomus</taxon>
    </lineage>
</organism>
<dbReference type="AlphaFoldDB" id="A0A397TFT5"/>
<evidence type="ECO:0000256" key="2">
    <source>
        <dbReference type="SAM" id="MobiDB-lite"/>
    </source>
</evidence>
<comment type="caution">
    <text evidence="3">The sequence shown here is derived from an EMBL/GenBank/DDBJ whole genome shotgun (WGS) entry which is preliminary data.</text>
</comment>
<gene>
    <name evidence="3" type="ORF">C1645_814491</name>
</gene>
<reference evidence="3 4" key="1">
    <citation type="submission" date="2018-06" db="EMBL/GenBank/DDBJ databases">
        <title>Comparative genomics reveals the genomic features of Rhizophagus irregularis, R. cerebriforme, R. diaphanum and Gigaspora rosea, and their symbiotic lifestyle signature.</title>
        <authorList>
            <person name="Morin E."/>
            <person name="San Clemente H."/>
            <person name="Chen E.C.H."/>
            <person name="De La Providencia I."/>
            <person name="Hainaut M."/>
            <person name="Kuo A."/>
            <person name="Kohler A."/>
            <person name="Murat C."/>
            <person name="Tang N."/>
            <person name="Roy S."/>
            <person name="Loubradou J."/>
            <person name="Henrissat B."/>
            <person name="Grigoriev I.V."/>
            <person name="Corradi N."/>
            <person name="Roux C."/>
            <person name="Martin F.M."/>
        </authorList>
    </citation>
    <scope>NUCLEOTIDE SEQUENCE [LARGE SCALE GENOMIC DNA]</scope>
    <source>
        <strain evidence="3 4">DAOM 227022</strain>
    </source>
</reference>
<feature type="coiled-coil region" evidence="1">
    <location>
        <begin position="128"/>
        <end position="177"/>
    </location>
</feature>
<evidence type="ECO:0000256" key="1">
    <source>
        <dbReference type="SAM" id="Coils"/>
    </source>
</evidence>
<evidence type="ECO:0000313" key="3">
    <source>
        <dbReference type="EMBL" id="RIA97103.1"/>
    </source>
</evidence>
<dbReference type="EMBL" id="QKYT01000034">
    <property type="protein sequence ID" value="RIA97103.1"/>
    <property type="molecule type" value="Genomic_DNA"/>
</dbReference>
<name>A0A397TFT5_9GLOM</name>
<accession>A0A397TFT5</accession>
<dbReference type="Proteomes" id="UP000265703">
    <property type="component" value="Unassembled WGS sequence"/>
</dbReference>
<keyword evidence="4" id="KW-1185">Reference proteome</keyword>
<keyword evidence="1" id="KW-0175">Coiled coil</keyword>
<proteinExistence type="predicted"/>
<feature type="region of interest" description="Disordered" evidence="2">
    <location>
        <begin position="45"/>
        <end position="74"/>
    </location>
</feature>
<protein>
    <submittedName>
        <fullName evidence="3">Uncharacterized protein</fullName>
    </submittedName>
</protein>
<feature type="compositionally biased region" description="Acidic residues" evidence="2">
    <location>
        <begin position="45"/>
        <end position="54"/>
    </location>
</feature>
<evidence type="ECO:0000313" key="4">
    <source>
        <dbReference type="Proteomes" id="UP000265703"/>
    </source>
</evidence>